<keyword evidence="2" id="KW-1185">Reference proteome</keyword>
<dbReference type="AlphaFoldDB" id="A0A2T0WHU9"/>
<dbReference type="Proteomes" id="UP000238157">
    <property type="component" value="Unassembled WGS sequence"/>
</dbReference>
<gene>
    <name evidence="1" type="ORF">CLW00_10970</name>
</gene>
<organism evidence="1 2">
    <name type="scientific">Mongoliibacter ruber</name>
    <dbReference type="NCBI Taxonomy" id="1750599"/>
    <lineage>
        <taxon>Bacteria</taxon>
        <taxon>Pseudomonadati</taxon>
        <taxon>Bacteroidota</taxon>
        <taxon>Cytophagia</taxon>
        <taxon>Cytophagales</taxon>
        <taxon>Cyclobacteriaceae</taxon>
        <taxon>Mongoliibacter</taxon>
    </lineage>
</organism>
<comment type="caution">
    <text evidence="1">The sequence shown here is derived from an EMBL/GenBank/DDBJ whole genome shotgun (WGS) entry which is preliminary data.</text>
</comment>
<sequence>MTYYSITAVYRLLTCIAYEFENKNWGSTFAMFIQNRALNCLIKYKYVDQSLVITCSDENKHPSDAFIPEFRNTSLCGSP</sequence>
<name>A0A2T0WHU9_9BACT</name>
<accession>A0A2T0WHU9</accession>
<proteinExistence type="predicted"/>
<reference evidence="1 2" key="1">
    <citation type="submission" date="2018-03" db="EMBL/GenBank/DDBJ databases">
        <title>Genomic Encyclopedia of Archaeal and Bacterial Type Strains, Phase II (KMG-II): from individual species to whole genera.</title>
        <authorList>
            <person name="Goeker M."/>
        </authorList>
    </citation>
    <scope>NUCLEOTIDE SEQUENCE [LARGE SCALE GENOMIC DNA]</scope>
    <source>
        <strain evidence="1 2">DSM 27929</strain>
    </source>
</reference>
<evidence type="ECO:0000313" key="2">
    <source>
        <dbReference type="Proteomes" id="UP000238157"/>
    </source>
</evidence>
<protein>
    <submittedName>
        <fullName evidence="1">Uncharacterized protein</fullName>
    </submittedName>
</protein>
<evidence type="ECO:0000313" key="1">
    <source>
        <dbReference type="EMBL" id="PRY86225.1"/>
    </source>
</evidence>
<dbReference type="EMBL" id="PVTR01000009">
    <property type="protein sequence ID" value="PRY86225.1"/>
    <property type="molecule type" value="Genomic_DNA"/>
</dbReference>